<dbReference type="AlphaFoldDB" id="A0A1E1LS57"/>
<dbReference type="Proteomes" id="UP000178912">
    <property type="component" value="Unassembled WGS sequence"/>
</dbReference>
<proteinExistence type="predicted"/>
<evidence type="ECO:0000256" key="1">
    <source>
        <dbReference type="SAM" id="MobiDB-lite"/>
    </source>
</evidence>
<sequence length="105" mass="11754">MFVIFEDTMKAIEPRVEEMVLDQHSKQPAEAWVYIRSSATLSVHILSFSGTGKEEETISRPLDQKPDKFNLLNGRSNHKLGPGEGRSVIQEVLSSGREPSRGESK</sequence>
<evidence type="ECO:0000313" key="3">
    <source>
        <dbReference type="Proteomes" id="UP000178912"/>
    </source>
</evidence>
<dbReference type="EMBL" id="FJUX01000184">
    <property type="protein sequence ID" value="CZT13305.1"/>
    <property type="molecule type" value="Genomic_DNA"/>
</dbReference>
<organism evidence="2 3">
    <name type="scientific">Rhynchosporium agropyri</name>
    <dbReference type="NCBI Taxonomy" id="914238"/>
    <lineage>
        <taxon>Eukaryota</taxon>
        <taxon>Fungi</taxon>
        <taxon>Dikarya</taxon>
        <taxon>Ascomycota</taxon>
        <taxon>Pezizomycotina</taxon>
        <taxon>Leotiomycetes</taxon>
        <taxon>Helotiales</taxon>
        <taxon>Ploettnerulaceae</taxon>
        <taxon>Rhynchosporium</taxon>
    </lineage>
</organism>
<evidence type="ECO:0000313" key="2">
    <source>
        <dbReference type="EMBL" id="CZT13305.1"/>
    </source>
</evidence>
<protein>
    <submittedName>
        <fullName evidence="2">Uncharacterized protein</fullName>
    </submittedName>
</protein>
<feature type="region of interest" description="Disordered" evidence="1">
    <location>
        <begin position="55"/>
        <end position="105"/>
    </location>
</feature>
<reference evidence="3" key="1">
    <citation type="submission" date="2016-03" db="EMBL/GenBank/DDBJ databases">
        <authorList>
            <person name="Guldener U."/>
        </authorList>
    </citation>
    <scope>NUCLEOTIDE SEQUENCE [LARGE SCALE GENOMIC DNA]</scope>
    <source>
        <strain evidence="3">04CH-RAC-A.6.1</strain>
    </source>
</reference>
<feature type="compositionally biased region" description="Basic and acidic residues" evidence="1">
    <location>
        <begin position="55"/>
        <end position="68"/>
    </location>
</feature>
<accession>A0A1E1LS57</accession>
<gene>
    <name evidence="2" type="ORF">RAG0_16829</name>
</gene>
<name>A0A1E1LS57_9HELO</name>
<keyword evidence="3" id="KW-1185">Reference proteome</keyword>